<evidence type="ECO:0000313" key="4">
    <source>
        <dbReference type="EMBL" id="SDL75993.1"/>
    </source>
</evidence>
<gene>
    <name evidence="4" type="ORF">SAMN05661010_02461</name>
</gene>
<dbReference type="PANTHER" id="PTHR38036">
    <property type="entry name" value="UPF0250 PROTEIN YBED"/>
    <property type="match status" value="1"/>
</dbReference>
<feature type="region of interest" description="Disordered" evidence="3">
    <location>
        <begin position="1"/>
        <end position="22"/>
    </location>
</feature>
<protein>
    <recommendedName>
        <fullName evidence="2">UPF0250 protein SAMN05661010_02461</fullName>
    </recommendedName>
</protein>
<dbReference type="HAMAP" id="MF_00659">
    <property type="entry name" value="UPF0250"/>
    <property type="match status" value="1"/>
</dbReference>
<name>A0A1G9MPH6_9GAMM</name>
<dbReference type="GO" id="GO:0005829">
    <property type="term" value="C:cytosol"/>
    <property type="evidence" value="ECO:0007669"/>
    <property type="project" value="TreeGrafter"/>
</dbReference>
<dbReference type="Pfam" id="PF04359">
    <property type="entry name" value="DUF493"/>
    <property type="match status" value="1"/>
</dbReference>
<accession>A0A1G9MPH6</accession>
<dbReference type="InterPro" id="IPR027471">
    <property type="entry name" value="YbeD-like_sf"/>
</dbReference>
<keyword evidence="5" id="KW-1185">Reference proteome</keyword>
<dbReference type="InterPro" id="IPR007454">
    <property type="entry name" value="UPF0250_YbeD-like"/>
</dbReference>
<dbReference type="SUPFAM" id="SSF117991">
    <property type="entry name" value="YbeD/HP0495-like"/>
    <property type="match status" value="1"/>
</dbReference>
<dbReference type="PANTHER" id="PTHR38036:SF1">
    <property type="entry name" value="UPF0250 PROTEIN YBED"/>
    <property type="match status" value="1"/>
</dbReference>
<organism evidence="4 5">
    <name type="scientific">Modicisalibacter muralis</name>
    <dbReference type="NCBI Taxonomy" id="119000"/>
    <lineage>
        <taxon>Bacteria</taxon>
        <taxon>Pseudomonadati</taxon>
        <taxon>Pseudomonadota</taxon>
        <taxon>Gammaproteobacteria</taxon>
        <taxon>Oceanospirillales</taxon>
        <taxon>Halomonadaceae</taxon>
        <taxon>Modicisalibacter</taxon>
    </lineage>
</organism>
<evidence type="ECO:0000256" key="3">
    <source>
        <dbReference type="SAM" id="MobiDB-lite"/>
    </source>
</evidence>
<sequence length="102" mass="11015">MSDKSLRDMRVSESSPPEAPKIEFPCDYPIKIVGDAAPDFKAAVLDVVEGHAPGFDRDAVGLVDSRNGKFQSVRVTITATGEDQLRALFTALKATGRVHMVV</sequence>
<evidence type="ECO:0000256" key="1">
    <source>
        <dbReference type="ARBA" id="ARBA00008460"/>
    </source>
</evidence>
<reference evidence="4 5" key="1">
    <citation type="submission" date="2016-10" db="EMBL/GenBank/DDBJ databases">
        <authorList>
            <person name="de Groot N.N."/>
        </authorList>
    </citation>
    <scope>NUCLEOTIDE SEQUENCE [LARGE SCALE GENOMIC DNA]</scope>
    <source>
        <strain evidence="4 5">DSM 14789</strain>
    </source>
</reference>
<dbReference type="AlphaFoldDB" id="A0A1G9MPH6"/>
<proteinExistence type="inferred from homology"/>
<dbReference type="RefSeq" id="WP_175488803.1">
    <property type="nucleotide sequence ID" value="NZ_FNGI01000007.1"/>
</dbReference>
<dbReference type="Proteomes" id="UP000198654">
    <property type="component" value="Unassembled WGS sequence"/>
</dbReference>
<dbReference type="Gene3D" id="3.30.70.260">
    <property type="match status" value="1"/>
</dbReference>
<evidence type="ECO:0000256" key="2">
    <source>
        <dbReference type="HAMAP-Rule" id="MF_00659"/>
    </source>
</evidence>
<feature type="compositionally biased region" description="Basic and acidic residues" evidence="3">
    <location>
        <begin position="1"/>
        <end position="11"/>
    </location>
</feature>
<dbReference type="EMBL" id="FNGI01000007">
    <property type="protein sequence ID" value="SDL75993.1"/>
    <property type="molecule type" value="Genomic_DNA"/>
</dbReference>
<evidence type="ECO:0000313" key="5">
    <source>
        <dbReference type="Proteomes" id="UP000198654"/>
    </source>
</evidence>
<dbReference type="STRING" id="119000.SAMN05661010_02461"/>
<comment type="similarity">
    <text evidence="1 2">Belongs to the UPF0250 family.</text>
</comment>